<keyword evidence="1" id="KW-0204">Cytolysis</keyword>
<dbReference type="EMBL" id="SZOM01000042">
    <property type="protein sequence ID" value="TKH17980.1"/>
    <property type="molecule type" value="Genomic_DNA"/>
</dbReference>
<keyword evidence="1" id="KW-1032">Host cell membrane</keyword>
<keyword evidence="1" id="KW-1134">Transmembrane beta strand</keyword>
<comment type="caution">
    <text evidence="2">The sequence shown here is derived from an EMBL/GenBank/DDBJ whole genome shotgun (WGS) entry which is preliminary data.</text>
</comment>
<dbReference type="GO" id="GO:0015485">
    <property type="term" value="F:cholesterol binding"/>
    <property type="evidence" value="ECO:0007669"/>
    <property type="project" value="InterPro"/>
</dbReference>
<dbReference type="EMBL" id="SZON01003301">
    <property type="protein sequence ID" value="TKI80800.1"/>
    <property type="molecule type" value="Genomic_DNA"/>
</dbReference>
<evidence type="ECO:0000313" key="3">
    <source>
        <dbReference type="EMBL" id="TKI80800.1"/>
    </source>
</evidence>
<keyword evidence="1" id="KW-0812">Transmembrane</keyword>
<reference evidence="4 5" key="1">
    <citation type="journal article" date="2019" name="Environ. Microbiol.">
        <title>An active ?-lactamase is a part of an orchestrated cell wall stress resistance network of Bacillus subtilis and related rhizosphere species.</title>
        <authorList>
            <person name="Bucher T."/>
            <person name="Keren-Paz A."/>
            <person name="Hausser J."/>
            <person name="Olender T."/>
            <person name="Cytryn E."/>
            <person name="Kolodkin-Gal I."/>
        </authorList>
    </citation>
    <scope>NUCLEOTIDE SEQUENCE [LARGE SCALE GENOMIC DNA]</scope>
    <source>
        <strain evidence="3 4">I5</strain>
        <strain evidence="2 5">I71</strain>
    </source>
</reference>
<feature type="non-terminal residue" evidence="2">
    <location>
        <position position="94"/>
    </location>
</feature>
<dbReference type="InterPro" id="IPR036359">
    <property type="entry name" value="Thiol_cytolysin_sf"/>
</dbReference>
<dbReference type="SUPFAM" id="SSF56978">
    <property type="entry name" value="Perfringolysin"/>
    <property type="match status" value="1"/>
</dbReference>
<comment type="similarity">
    <text evidence="1">Belongs to the cholesterol-dependent cytolysin family.</text>
</comment>
<dbReference type="Proteomes" id="UP000305222">
    <property type="component" value="Unassembled WGS sequence"/>
</dbReference>
<comment type="subcellular location">
    <subcellularLocation>
        <location evidence="1">Secreted</location>
    </subcellularLocation>
    <subcellularLocation>
        <location evidence="1">Host cell membrane</location>
        <topology evidence="1">Multi-pass membrane protein</topology>
    </subcellularLocation>
</comment>
<name>A0A4U2N1P2_9BACI</name>
<dbReference type="Pfam" id="PF01289">
    <property type="entry name" value="Thiol_cytolysin"/>
    <property type="match status" value="1"/>
</dbReference>
<keyword evidence="1" id="KW-0800">Toxin</keyword>
<accession>A0A4U2N1P2</accession>
<dbReference type="PRINTS" id="PR01400">
    <property type="entry name" value="TACYTOLYSIN"/>
</dbReference>
<feature type="chain" id="PRO_5033897575" description="Thiol-activated cytolysin" evidence="1">
    <location>
        <begin position="35"/>
        <end position="94"/>
    </location>
</feature>
<keyword evidence="1" id="KW-0964">Secreted</keyword>
<protein>
    <recommendedName>
        <fullName evidence="1">Thiol-activated cytolysin</fullName>
    </recommendedName>
</protein>
<dbReference type="Gene3D" id="3.30.1040.20">
    <property type="match status" value="1"/>
</dbReference>
<evidence type="ECO:0000313" key="5">
    <source>
        <dbReference type="Proteomes" id="UP000306037"/>
    </source>
</evidence>
<gene>
    <name evidence="2" type="ORF">FC694_06975</name>
    <name evidence="3" type="ORF">FC699_34530</name>
</gene>
<dbReference type="GO" id="GO:0031640">
    <property type="term" value="P:killing of cells of another organism"/>
    <property type="evidence" value="ECO:0007669"/>
    <property type="project" value="UniProtKB-KW"/>
</dbReference>
<dbReference type="AlphaFoldDB" id="A0A4U2N1P2"/>
<keyword evidence="1" id="KW-1043">Host membrane</keyword>
<dbReference type="GO" id="GO:0005576">
    <property type="term" value="C:extracellular region"/>
    <property type="evidence" value="ECO:0007669"/>
    <property type="project" value="UniProtKB-SubCell"/>
</dbReference>
<dbReference type="GO" id="GO:0020002">
    <property type="term" value="C:host cell plasma membrane"/>
    <property type="evidence" value="ECO:0007669"/>
    <property type="project" value="UniProtKB-SubCell"/>
</dbReference>
<evidence type="ECO:0000313" key="4">
    <source>
        <dbReference type="Proteomes" id="UP000305222"/>
    </source>
</evidence>
<keyword evidence="1" id="KW-0472">Membrane</keyword>
<organism evidence="2 5">
    <name type="scientific">Bacillus wiedmannii</name>
    <dbReference type="NCBI Taxonomy" id="1890302"/>
    <lineage>
        <taxon>Bacteria</taxon>
        <taxon>Bacillati</taxon>
        <taxon>Bacillota</taxon>
        <taxon>Bacilli</taxon>
        <taxon>Bacillales</taxon>
        <taxon>Bacillaceae</taxon>
        <taxon>Bacillus</taxon>
        <taxon>Bacillus cereus group</taxon>
    </lineage>
</organism>
<evidence type="ECO:0000256" key="1">
    <source>
        <dbReference type="RuleBase" id="RU364025"/>
    </source>
</evidence>
<sequence>MIFLNNKKNTKKRKFLACLLVSLCTIHYSSISFAETQIGNATDITKNASSIDTGIANLKYNNQEILAVNGDKVESFVPKESINSNGKFVVVERE</sequence>
<dbReference type="Proteomes" id="UP000306037">
    <property type="component" value="Unassembled WGS sequence"/>
</dbReference>
<keyword evidence="1" id="KW-0446">Lipid-binding</keyword>
<dbReference type="GO" id="GO:0090729">
    <property type="term" value="F:toxin activity"/>
    <property type="evidence" value="ECO:0007669"/>
    <property type="project" value="UniProtKB-KW"/>
</dbReference>
<feature type="signal peptide" evidence="1">
    <location>
        <begin position="1"/>
        <end position="34"/>
    </location>
</feature>
<dbReference type="RefSeq" id="WP_194145319.1">
    <property type="nucleotide sequence ID" value="NZ_SZOM01000042.1"/>
</dbReference>
<comment type="function">
    <text evidence="1">A cholesterol-dependent toxin that causes cytolysis by forming pores in cholesterol containing host membranes. After binding to target membranes, the protein undergoes a major conformation change, leading to its insertion in the host membrane and formation of an oligomeric pore complex. Cholesterol is required for binding to host membranes, membrane insertion and pore formation; cholesterol binding is mediated by a Thr-Leu pair in the C-terminus. Can be reversibly inactivated by oxidation.</text>
</comment>
<dbReference type="InterPro" id="IPR001869">
    <property type="entry name" value="Thiol_cytolysin"/>
</dbReference>
<evidence type="ECO:0000313" key="2">
    <source>
        <dbReference type="EMBL" id="TKH17980.1"/>
    </source>
</evidence>
<proteinExistence type="inferred from homology"/>
<keyword evidence="1" id="KW-0732">Signal</keyword>
<keyword evidence="1" id="KW-0354">Hemolysis</keyword>